<feature type="compositionally biased region" description="Basic and acidic residues" evidence="1">
    <location>
        <begin position="10"/>
        <end position="20"/>
    </location>
</feature>
<feature type="region of interest" description="Disordered" evidence="1">
    <location>
        <begin position="1"/>
        <end position="20"/>
    </location>
</feature>
<dbReference type="EMBL" id="CAIX01000173">
    <property type="protein sequence ID" value="CCI47514.1"/>
    <property type="molecule type" value="Genomic_DNA"/>
</dbReference>
<comment type="caution">
    <text evidence="3">The sequence shown here is derived from an EMBL/GenBank/DDBJ whole genome shotgun (WGS) entry which is preliminary data.</text>
</comment>
<feature type="domain" description="Knr4/Smi1-like" evidence="2">
    <location>
        <begin position="43"/>
        <end position="149"/>
    </location>
</feature>
<reference evidence="3 4" key="1">
    <citation type="submission" date="2012-05" db="EMBL/GenBank/DDBJ databases">
        <title>Recombination and specialization in a pathogen metapopulation.</title>
        <authorList>
            <person name="Gardiner A."/>
            <person name="Kemen E."/>
            <person name="Schultz-Larsen T."/>
            <person name="MacLean D."/>
            <person name="Van Oosterhout C."/>
            <person name="Jones J.D.G."/>
        </authorList>
    </citation>
    <scope>NUCLEOTIDE SEQUENCE [LARGE SCALE GENOMIC DNA]</scope>
    <source>
        <strain evidence="3 4">Ac Nc2</strain>
    </source>
</reference>
<dbReference type="InterPro" id="IPR037883">
    <property type="entry name" value="Knr4/Smi1-like_sf"/>
</dbReference>
<dbReference type="OrthoDB" id="58077at2759"/>
<sequence length="177" mass="19731">MKSVQVITDGNRRQGDMNDNEQKQCVHDVVNWFMRNAQLNAEGECKDDLKALEEQLEIQLPAGLLALLEAQSGGIWFEESKLLSAKGISDTTSTATSHSDWKAAYIPFASDSDGSLLIIDTSEGNAVYFFHEDGKGKKVSVSFSQFLEDFRNQLLSNRFSFVQDVGLVERSCSLKKK</sequence>
<dbReference type="Proteomes" id="UP000053237">
    <property type="component" value="Unassembled WGS sequence"/>
</dbReference>
<keyword evidence="4" id="KW-1185">Reference proteome</keyword>
<dbReference type="Gene3D" id="3.40.1580.10">
    <property type="entry name" value="SMI1/KNR4-like"/>
    <property type="match status" value="1"/>
</dbReference>
<evidence type="ECO:0000313" key="4">
    <source>
        <dbReference type="Proteomes" id="UP000053237"/>
    </source>
</evidence>
<evidence type="ECO:0000256" key="1">
    <source>
        <dbReference type="SAM" id="MobiDB-lite"/>
    </source>
</evidence>
<accession>A0A024GLC3</accession>
<proteinExistence type="predicted"/>
<dbReference type="STRING" id="65357.A0A024GLC3"/>
<protein>
    <recommendedName>
        <fullName evidence="2">Knr4/Smi1-like domain-containing protein</fullName>
    </recommendedName>
</protein>
<dbReference type="InParanoid" id="A0A024GLC3"/>
<dbReference type="SUPFAM" id="SSF160631">
    <property type="entry name" value="SMI1/KNR4-like"/>
    <property type="match status" value="1"/>
</dbReference>
<gene>
    <name evidence="3" type="ORF">BN9_085210</name>
</gene>
<dbReference type="AlphaFoldDB" id="A0A024GLC3"/>
<organism evidence="3 4">
    <name type="scientific">Albugo candida</name>
    <dbReference type="NCBI Taxonomy" id="65357"/>
    <lineage>
        <taxon>Eukaryota</taxon>
        <taxon>Sar</taxon>
        <taxon>Stramenopiles</taxon>
        <taxon>Oomycota</taxon>
        <taxon>Peronosporomycetes</taxon>
        <taxon>Albuginales</taxon>
        <taxon>Albuginaceae</taxon>
        <taxon>Albugo</taxon>
    </lineage>
</organism>
<evidence type="ECO:0000313" key="3">
    <source>
        <dbReference type="EMBL" id="CCI47514.1"/>
    </source>
</evidence>
<dbReference type="Pfam" id="PF09346">
    <property type="entry name" value="SMI1_KNR4"/>
    <property type="match status" value="1"/>
</dbReference>
<name>A0A024GLC3_9STRA</name>
<dbReference type="InterPro" id="IPR018958">
    <property type="entry name" value="Knr4/Smi1-like_dom"/>
</dbReference>
<dbReference type="SMART" id="SM00860">
    <property type="entry name" value="SMI1_KNR4"/>
    <property type="match status" value="1"/>
</dbReference>
<evidence type="ECO:0000259" key="2">
    <source>
        <dbReference type="SMART" id="SM00860"/>
    </source>
</evidence>